<protein>
    <recommendedName>
        <fullName evidence="3">3'(2'),5'-bisphosphate nucleotidase CysQ</fullName>
    </recommendedName>
</protein>
<reference evidence="1 2" key="1">
    <citation type="journal article" date="2018" name="Nat. Biotechnol.">
        <title>A standardized bacterial taxonomy based on genome phylogeny substantially revises the tree of life.</title>
        <authorList>
            <person name="Parks D.H."/>
            <person name="Chuvochina M."/>
            <person name="Waite D.W."/>
            <person name="Rinke C."/>
            <person name="Skarshewski A."/>
            <person name="Chaumeil P.A."/>
            <person name="Hugenholtz P."/>
        </authorList>
    </citation>
    <scope>NUCLEOTIDE SEQUENCE [LARGE SCALE GENOMIC DNA]</scope>
    <source>
        <strain evidence="1">UBA10378</strain>
    </source>
</reference>
<accession>A0A356W968</accession>
<dbReference type="Proteomes" id="UP000263957">
    <property type="component" value="Unassembled WGS sequence"/>
</dbReference>
<dbReference type="SUPFAM" id="SSF56655">
    <property type="entry name" value="Carbohydrate phosphatase"/>
    <property type="match status" value="1"/>
</dbReference>
<evidence type="ECO:0008006" key="3">
    <source>
        <dbReference type="Google" id="ProtNLM"/>
    </source>
</evidence>
<feature type="non-terminal residue" evidence="1">
    <location>
        <position position="67"/>
    </location>
</feature>
<proteinExistence type="predicted"/>
<evidence type="ECO:0000313" key="1">
    <source>
        <dbReference type="EMBL" id="HBQ50210.1"/>
    </source>
</evidence>
<dbReference type="EMBL" id="DOGS01000308">
    <property type="protein sequence ID" value="HBQ50210.1"/>
    <property type="molecule type" value="Genomic_DNA"/>
</dbReference>
<organism evidence="1 2">
    <name type="scientific">Hyphomonas atlantica</name>
    <dbReference type="NCBI Taxonomy" id="1280948"/>
    <lineage>
        <taxon>Bacteria</taxon>
        <taxon>Pseudomonadati</taxon>
        <taxon>Pseudomonadota</taxon>
        <taxon>Alphaproteobacteria</taxon>
        <taxon>Hyphomonadales</taxon>
        <taxon>Hyphomonadaceae</taxon>
        <taxon>Hyphomonas</taxon>
    </lineage>
</organism>
<gene>
    <name evidence="1" type="ORF">DD728_15260</name>
</gene>
<comment type="caution">
    <text evidence="1">The sequence shown here is derived from an EMBL/GenBank/DDBJ whole genome shotgun (WGS) entry which is preliminary data.</text>
</comment>
<dbReference type="AlphaFoldDB" id="A0A356W968"/>
<name>A0A356W968_9PROT</name>
<evidence type="ECO:0000313" key="2">
    <source>
        <dbReference type="Proteomes" id="UP000263957"/>
    </source>
</evidence>
<dbReference type="Gene3D" id="3.30.540.10">
    <property type="entry name" value="Fructose-1,6-Bisphosphatase, subunit A, domain 1"/>
    <property type="match status" value="1"/>
</dbReference>
<sequence length="67" mass="7526">MRAADRTLFEDMKILRELAQEAGKLAQSFMQGDNQAETWHKTGGSPVTEADMAVNQLCADRLTQFRP</sequence>